<dbReference type="RefSeq" id="WP_110361057.1">
    <property type="nucleotide sequence ID" value="NZ_QFLI01000005.1"/>
</dbReference>
<sequence>MNLNNRYRILGFLLALAFVMPIVIKAQHMMFPNHEHHCHSCTNHAPDVADICAIQDFDYFYFDSTDMVHIPAVSSIELISHKAKQTIKIQTPPRFDFSLRAPPEFFDI</sequence>
<organism evidence="1 2">
    <name type="scientific">Marinifilum breve</name>
    <dbReference type="NCBI Taxonomy" id="2184082"/>
    <lineage>
        <taxon>Bacteria</taxon>
        <taxon>Pseudomonadati</taxon>
        <taxon>Bacteroidota</taxon>
        <taxon>Bacteroidia</taxon>
        <taxon>Marinilabiliales</taxon>
        <taxon>Marinifilaceae</taxon>
    </lineage>
</organism>
<dbReference type="AlphaFoldDB" id="A0A2V3ZZX5"/>
<dbReference type="Proteomes" id="UP000248079">
    <property type="component" value="Unassembled WGS sequence"/>
</dbReference>
<evidence type="ECO:0000313" key="1">
    <source>
        <dbReference type="EMBL" id="PXY00690.1"/>
    </source>
</evidence>
<protein>
    <submittedName>
        <fullName evidence="1">Uncharacterized protein</fullName>
    </submittedName>
</protein>
<proteinExistence type="predicted"/>
<name>A0A2V3ZZX5_9BACT</name>
<comment type="caution">
    <text evidence="1">The sequence shown here is derived from an EMBL/GenBank/DDBJ whole genome shotgun (WGS) entry which is preliminary data.</text>
</comment>
<dbReference type="OrthoDB" id="1121216at2"/>
<keyword evidence="2" id="KW-1185">Reference proteome</keyword>
<accession>A0A2V3ZZX5</accession>
<reference evidence="1 2" key="1">
    <citation type="submission" date="2018-05" db="EMBL/GenBank/DDBJ databases">
        <title>Marinifilum breve JC075T sp. nov., a marine bacterium isolated from Yongle Blue Hole in the South China Sea.</title>
        <authorList>
            <person name="Fu T."/>
        </authorList>
    </citation>
    <scope>NUCLEOTIDE SEQUENCE [LARGE SCALE GENOMIC DNA]</scope>
    <source>
        <strain evidence="1 2">JC075</strain>
    </source>
</reference>
<evidence type="ECO:0000313" key="2">
    <source>
        <dbReference type="Proteomes" id="UP000248079"/>
    </source>
</evidence>
<gene>
    <name evidence="1" type="ORF">DF185_12320</name>
</gene>
<dbReference type="EMBL" id="QFLI01000005">
    <property type="protein sequence ID" value="PXY00690.1"/>
    <property type="molecule type" value="Genomic_DNA"/>
</dbReference>